<feature type="domain" description="Alpha/beta hydrolase fold-5" evidence="3">
    <location>
        <begin position="203"/>
        <end position="395"/>
    </location>
</feature>
<protein>
    <recommendedName>
        <fullName evidence="3">Alpha/beta hydrolase fold-5 domain-containing protein</fullName>
    </recommendedName>
</protein>
<keyword evidence="2" id="KW-0812">Transmembrane</keyword>
<name>A0AAD2G814_9STRA</name>
<evidence type="ECO:0000259" key="3">
    <source>
        <dbReference type="Pfam" id="PF12695"/>
    </source>
</evidence>
<dbReference type="Pfam" id="PF12695">
    <property type="entry name" value="Abhydrolase_5"/>
    <property type="match status" value="1"/>
</dbReference>
<sequence>MKVGGNDKCKSYFEEHNLPSDSTLKERYTSDIAQHYKKVVAAASKGEAPPAVPPARRTDNGSTTDGESSMSLEKITRLDEPMTYSQAYAPYLGFLIAFLTQSLVVPTIGIPYVALGIATYFVAPDHELLRHVWWASLVLPPVAILGLYASALRIFVQNREPAFKSANNLLWERIQTGRAKRLDGYDIYLPFNKTESSNSSKQGLIFVPGGLVSHTAYAPVAAKLSDAGILVVVMSLEPTRLPMDVSSCHKRALLVMYEVLTLGLDISVDEWNLGGHSAGASMALVLAAKMTPSKLVLCGIARDDLGVSPKFKTAATQVLVMNGSEDPFLQEKTKEQWQAFQNLLPPETDQVKTEKMGGTTEYVTIEGGNHSGFAHYGPQTYPKKDGIRKITMEEQQDAFLKTTIEFLLATPHDGKKKD</sequence>
<comment type="caution">
    <text evidence="4">The sequence shown here is derived from an EMBL/GenBank/DDBJ whole genome shotgun (WGS) entry which is preliminary data.</text>
</comment>
<evidence type="ECO:0000313" key="4">
    <source>
        <dbReference type="EMBL" id="CAJ1965057.1"/>
    </source>
</evidence>
<reference evidence="4" key="1">
    <citation type="submission" date="2023-08" db="EMBL/GenBank/DDBJ databases">
        <authorList>
            <person name="Audoor S."/>
            <person name="Bilcke G."/>
        </authorList>
    </citation>
    <scope>NUCLEOTIDE SEQUENCE</scope>
</reference>
<feature type="transmembrane region" description="Helical" evidence="2">
    <location>
        <begin position="91"/>
        <end position="121"/>
    </location>
</feature>
<accession>A0AAD2G814</accession>
<evidence type="ECO:0000313" key="5">
    <source>
        <dbReference type="Proteomes" id="UP001295423"/>
    </source>
</evidence>
<evidence type="ECO:0000256" key="1">
    <source>
        <dbReference type="SAM" id="MobiDB-lite"/>
    </source>
</evidence>
<keyword evidence="5" id="KW-1185">Reference proteome</keyword>
<feature type="region of interest" description="Disordered" evidence="1">
    <location>
        <begin position="43"/>
        <end position="71"/>
    </location>
</feature>
<dbReference type="SUPFAM" id="SSF53474">
    <property type="entry name" value="alpha/beta-Hydrolases"/>
    <property type="match status" value="1"/>
</dbReference>
<keyword evidence="2" id="KW-0472">Membrane</keyword>
<feature type="compositionally biased region" description="Polar residues" evidence="1">
    <location>
        <begin position="60"/>
        <end position="71"/>
    </location>
</feature>
<proteinExistence type="predicted"/>
<gene>
    <name evidence="4" type="ORF">CYCCA115_LOCUS20927</name>
</gene>
<dbReference type="InterPro" id="IPR029058">
    <property type="entry name" value="AB_hydrolase_fold"/>
</dbReference>
<dbReference type="InterPro" id="IPR029059">
    <property type="entry name" value="AB_hydrolase_5"/>
</dbReference>
<dbReference type="Gene3D" id="3.40.50.1820">
    <property type="entry name" value="alpha/beta hydrolase"/>
    <property type="match status" value="1"/>
</dbReference>
<dbReference type="AlphaFoldDB" id="A0AAD2G814"/>
<organism evidence="4 5">
    <name type="scientific">Cylindrotheca closterium</name>
    <dbReference type="NCBI Taxonomy" id="2856"/>
    <lineage>
        <taxon>Eukaryota</taxon>
        <taxon>Sar</taxon>
        <taxon>Stramenopiles</taxon>
        <taxon>Ochrophyta</taxon>
        <taxon>Bacillariophyta</taxon>
        <taxon>Bacillariophyceae</taxon>
        <taxon>Bacillariophycidae</taxon>
        <taxon>Bacillariales</taxon>
        <taxon>Bacillariaceae</taxon>
        <taxon>Cylindrotheca</taxon>
    </lineage>
</organism>
<dbReference type="EMBL" id="CAKOGP040002202">
    <property type="protein sequence ID" value="CAJ1965057.1"/>
    <property type="molecule type" value="Genomic_DNA"/>
</dbReference>
<keyword evidence="2" id="KW-1133">Transmembrane helix</keyword>
<evidence type="ECO:0000256" key="2">
    <source>
        <dbReference type="SAM" id="Phobius"/>
    </source>
</evidence>
<feature type="transmembrane region" description="Helical" evidence="2">
    <location>
        <begin position="133"/>
        <end position="156"/>
    </location>
</feature>
<dbReference type="Proteomes" id="UP001295423">
    <property type="component" value="Unassembled WGS sequence"/>
</dbReference>
<dbReference type="GO" id="GO:0016787">
    <property type="term" value="F:hydrolase activity"/>
    <property type="evidence" value="ECO:0007669"/>
    <property type="project" value="InterPro"/>
</dbReference>